<dbReference type="Proteomes" id="UP000036834">
    <property type="component" value="Unassembled WGS sequence"/>
</dbReference>
<evidence type="ECO:0000313" key="3">
    <source>
        <dbReference type="EMBL" id="GED69627.1"/>
    </source>
</evidence>
<dbReference type="PANTHER" id="PTHR43283">
    <property type="entry name" value="BETA-LACTAMASE-RELATED"/>
    <property type="match status" value="1"/>
</dbReference>
<accession>A0A0K9YZ82</accession>
<proteinExistence type="predicted"/>
<evidence type="ECO:0000256" key="1">
    <source>
        <dbReference type="ARBA" id="ARBA00022801"/>
    </source>
</evidence>
<dbReference type="Gene3D" id="3.40.710.10">
    <property type="entry name" value="DD-peptidase/beta-lactamase superfamily"/>
    <property type="match status" value="1"/>
</dbReference>
<dbReference type="EMBL" id="LGIQ01000005">
    <property type="protein sequence ID" value="KNB73555.1"/>
    <property type="molecule type" value="Genomic_DNA"/>
</dbReference>
<dbReference type="OrthoDB" id="9770183at2"/>
<keyword evidence="6" id="KW-1185">Reference proteome</keyword>
<dbReference type="STRING" id="54915.ADS79_06315"/>
<dbReference type="EMBL" id="BJON01000013">
    <property type="protein sequence ID" value="GED69627.1"/>
    <property type="molecule type" value="Genomic_DNA"/>
</dbReference>
<organism evidence="4 5">
    <name type="scientific">Brevibacillus reuszeri</name>
    <dbReference type="NCBI Taxonomy" id="54915"/>
    <lineage>
        <taxon>Bacteria</taxon>
        <taxon>Bacillati</taxon>
        <taxon>Bacillota</taxon>
        <taxon>Bacilli</taxon>
        <taxon>Bacillales</taxon>
        <taxon>Paenibacillaceae</taxon>
        <taxon>Brevibacillus</taxon>
    </lineage>
</organism>
<dbReference type="InterPro" id="IPR012338">
    <property type="entry name" value="Beta-lactam/transpept-like"/>
</dbReference>
<dbReference type="RefSeq" id="WP_049737559.1">
    <property type="nucleotide sequence ID" value="NZ_BJON01000013.1"/>
</dbReference>
<gene>
    <name evidence="4" type="ORF">ADS79_06315</name>
    <name evidence="3" type="ORF">BRE01_33290</name>
</gene>
<dbReference type="InterPro" id="IPR001466">
    <property type="entry name" value="Beta-lactam-related"/>
</dbReference>
<reference evidence="3 6" key="3">
    <citation type="submission" date="2019-06" db="EMBL/GenBank/DDBJ databases">
        <title>Whole genome shotgun sequence of Brevibacillus reuszeri NBRC 15719.</title>
        <authorList>
            <person name="Hosoyama A."/>
            <person name="Uohara A."/>
            <person name="Ohji S."/>
            <person name="Ichikawa N."/>
        </authorList>
    </citation>
    <scope>NUCLEOTIDE SEQUENCE [LARGE SCALE GENOMIC DNA]</scope>
    <source>
        <strain evidence="3 6">NBRC 15719</strain>
    </source>
</reference>
<dbReference type="Pfam" id="PF00144">
    <property type="entry name" value="Beta-lactamase"/>
    <property type="match status" value="1"/>
</dbReference>
<dbReference type="PANTHER" id="PTHR43283:SF11">
    <property type="entry name" value="BETA-LACTAMASE-RELATED DOMAIN-CONTAINING PROTEIN"/>
    <property type="match status" value="1"/>
</dbReference>
<sequence>MNTEQIRERIERSLDSGIHQGIFPGGAVSVLRGGKSALTVCKGMTGNGPDAQPVDIHTVYDMASLTKVMVTLPLILISVQEGKLSLTDSVMTYLPELAEGEDKESKEKIKVIHLLTHTSGLPAWRPFFLFGAGKSEYLRLIAHEQMTDAPGRAVIYSDLGYMLLGFLLERIWDEELDTLAKRLIFQPSGMMQSSYVPQAQAGSAEWTIALTEKGNSFERNMAAGYMAELSAGQPLFEKEWKQKLASYNWRKGIISGTVHDCNAYYGLGGISGHAGLFSTLADTERYMQIWTTNDAPVSIDPTLFSLSTRSLTDPSVHRRGLGWIVSSTGGSLEQIAAGCTGGDVVSASGFGHTGFTGTSIWSDPAREVTILTLTNRVHPEVSPLIGSWRLAHHNQIFSGFKIVGTS</sequence>
<reference evidence="4" key="2">
    <citation type="submission" date="2015-07" db="EMBL/GenBank/DDBJ databases">
        <title>MeaNS - Measles Nucleotide Surveillance Program.</title>
        <authorList>
            <person name="Tran T."/>
            <person name="Druce J."/>
        </authorList>
    </citation>
    <scope>NUCLEOTIDE SEQUENCE</scope>
    <source>
        <strain evidence="4">DSM 9887</strain>
    </source>
</reference>
<evidence type="ECO:0000259" key="2">
    <source>
        <dbReference type="Pfam" id="PF00144"/>
    </source>
</evidence>
<dbReference type="AlphaFoldDB" id="A0A0K9YZ82"/>
<dbReference type="PATRIC" id="fig|54915.3.peg.6683"/>
<keyword evidence="1" id="KW-0378">Hydrolase</keyword>
<protein>
    <submittedName>
        <fullName evidence="4">Penicillin-binding protein, beta-lactamase class C</fullName>
    </submittedName>
</protein>
<dbReference type="InterPro" id="IPR050789">
    <property type="entry name" value="Diverse_Enzym_Activities"/>
</dbReference>
<evidence type="ECO:0000313" key="6">
    <source>
        <dbReference type="Proteomes" id="UP000319578"/>
    </source>
</evidence>
<feature type="domain" description="Beta-lactamase-related" evidence="2">
    <location>
        <begin position="17"/>
        <end position="386"/>
    </location>
</feature>
<dbReference type="GO" id="GO:0016787">
    <property type="term" value="F:hydrolase activity"/>
    <property type="evidence" value="ECO:0007669"/>
    <property type="project" value="UniProtKB-KW"/>
</dbReference>
<evidence type="ECO:0000313" key="4">
    <source>
        <dbReference type="EMBL" id="KNB73555.1"/>
    </source>
</evidence>
<dbReference type="SUPFAM" id="SSF56601">
    <property type="entry name" value="beta-lactamase/transpeptidase-like"/>
    <property type="match status" value="1"/>
</dbReference>
<comment type="caution">
    <text evidence="4">The sequence shown here is derived from an EMBL/GenBank/DDBJ whole genome shotgun (WGS) entry which is preliminary data.</text>
</comment>
<evidence type="ECO:0000313" key="5">
    <source>
        <dbReference type="Proteomes" id="UP000036834"/>
    </source>
</evidence>
<dbReference type="Proteomes" id="UP000319578">
    <property type="component" value="Unassembled WGS sequence"/>
</dbReference>
<reference evidence="5" key="1">
    <citation type="submission" date="2015-07" db="EMBL/GenBank/DDBJ databases">
        <title>Genome sequencing project for genomic taxonomy and phylogenomics of Bacillus-like bacteria.</title>
        <authorList>
            <person name="Liu B."/>
            <person name="Wang J."/>
            <person name="Zhu Y."/>
            <person name="Liu G."/>
            <person name="Chen Q."/>
            <person name="Chen Z."/>
            <person name="Lan J."/>
            <person name="Che J."/>
            <person name="Ge C."/>
            <person name="Shi H."/>
            <person name="Pan Z."/>
            <person name="Liu X."/>
        </authorList>
    </citation>
    <scope>NUCLEOTIDE SEQUENCE [LARGE SCALE GENOMIC DNA]</scope>
    <source>
        <strain evidence="5">DSM 9887</strain>
    </source>
</reference>
<name>A0A0K9YZ82_9BACL</name>